<keyword evidence="6" id="KW-0812">Transmembrane</keyword>
<comment type="subcellular location">
    <subcellularLocation>
        <location evidence="2">Membrane</location>
    </subcellularLocation>
</comment>
<evidence type="ECO:0000313" key="14">
    <source>
        <dbReference type="Proteomes" id="UP000321827"/>
    </source>
</evidence>
<dbReference type="Proteomes" id="UP000321827">
    <property type="component" value="Unassembled WGS sequence"/>
</dbReference>
<name>A0A511RKS1_9DEIN</name>
<keyword evidence="9" id="KW-0902">Two-component regulatory system</keyword>
<evidence type="ECO:0000259" key="12">
    <source>
        <dbReference type="PROSITE" id="PS50885"/>
    </source>
</evidence>
<keyword evidence="4" id="KW-0597">Phosphoprotein</keyword>
<keyword evidence="8" id="KW-1133">Transmembrane helix</keyword>
<dbReference type="FunFam" id="3.30.565.10:FF:000006">
    <property type="entry name" value="Sensor histidine kinase WalK"/>
    <property type="match status" value="1"/>
</dbReference>
<dbReference type="InterPro" id="IPR003661">
    <property type="entry name" value="HisK_dim/P_dom"/>
</dbReference>
<feature type="domain" description="Histidine kinase" evidence="11">
    <location>
        <begin position="261"/>
        <end position="471"/>
    </location>
</feature>
<evidence type="ECO:0000256" key="6">
    <source>
        <dbReference type="ARBA" id="ARBA00022692"/>
    </source>
</evidence>
<dbReference type="SMART" id="SM00304">
    <property type="entry name" value="HAMP"/>
    <property type="match status" value="1"/>
</dbReference>
<sequence length="478" mass="52888">MNLRTRITLLTLLVLSLSLLVIGASVYALLQRYLYQTLRAELQDAMAQVIQQYEIEFSIGSRSGVLGKVLPPSVYGEIDLLIPSHPTPESFTNEVIVATSRTLGQRLLLTPNDYAQLLQKGEVWATAQLPQGERPPLRLLVYGVLVKAPTAPLNLETWVAIFVAKPLRPLESTLAELSRVFLFTSIFVLTLGGVLTYLLVARTLEPLEAIAQKAEEVSIKGRTRLPEPETHDEVSALARALNRMLERLEHAFQTQSRFLADASHELRTPITAILGHVGYLLRRTPVNEVQRESLETIRREGERMTKLVTDLLELAGSEGGWRFEVRPVELRGLLQEIASEYAPTFEGEIVLEAPEEVWVEGDDERLHQVFANLIANAVKAGATRITLRVRQPPGRVIVQVSDNGPGIPPEHLPHLFERFYRVDKARDRAAGGSGLGLAIVKAIVEALGGEVWVESQVGEGTTFSVSLKHAAAPPPHLR</sequence>
<dbReference type="EMBL" id="BJXN01000011">
    <property type="protein sequence ID" value="GEM90258.1"/>
    <property type="molecule type" value="Genomic_DNA"/>
</dbReference>
<dbReference type="SUPFAM" id="SSF55874">
    <property type="entry name" value="ATPase domain of HSP90 chaperone/DNA topoisomerase II/histidine kinase"/>
    <property type="match status" value="1"/>
</dbReference>
<evidence type="ECO:0000256" key="1">
    <source>
        <dbReference type="ARBA" id="ARBA00000085"/>
    </source>
</evidence>
<dbReference type="SMART" id="SM00388">
    <property type="entry name" value="HisKA"/>
    <property type="match status" value="1"/>
</dbReference>
<dbReference type="InterPro" id="IPR003594">
    <property type="entry name" value="HATPase_dom"/>
</dbReference>
<evidence type="ECO:0000256" key="9">
    <source>
        <dbReference type="ARBA" id="ARBA00023012"/>
    </source>
</evidence>
<dbReference type="Pfam" id="PF00512">
    <property type="entry name" value="HisKA"/>
    <property type="match status" value="1"/>
</dbReference>
<keyword evidence="10" id="KW-0472">Membrane</keyword>
<dbReference type="FunFam" id="1.10.287.130:FF:000001">
    <property type="entry name" value="Two-component sensor histidine kinase"/>
    <property type="match status" value="1"/>
</dbReference>
<dbReference type="SMART" id="SM00387">
    <property type="entry name" value="HATPase_c"/>
    <property type="match status" value="1"/>
</dbReference>
<keyword evidence="5" id="KW-0808">Transferase</keyword>
<comment type="catalytic activity">
    <reaction evidence="1">
        <text>ATP + protein L-histidine = ADP + protein N-phospho-L-histidine.</text>
        <dbReference type="EC" id="2.7.13.3"/>
    </reaction>
</comment>
<gene>
    <name evidence="13" type="ORF">ODE01S_16920</name>
</gene>
<dbReference type="Gene3D" id="3.30.565.10">
    <property type="entry name" value="Histidine kinase-like ATPase, C-terminal domain"/>
    <property type="match status" value="1"/>
</dbReference>
<proteinExistence type="predicted"/>
<evidence type="ECO:0000256" key="4">
    <source>
        <dbReference type="ARBA" id="ARBA00022553"/>
    </source>
</evidence>
<organism evidence="13 14">
    <name type="scientific">Oceanithermus desulfurans NBRC 100063</name>
    <dbReference type="NCBI Taxonomy" id="1227550"/>
    <lineage>
        <taxon>Bacteria</taxon>
        <taxon>Thermotogati</taxon>
        <taxon>Deinococcota</taxon>
        <taxon>Deinococci</taxon>
        <taxon>Thermales</taxon>
        <taxon>Thermaceae</taxon>
        <taxon>Oceanithermus</taxon>
    </lineage>
</organism>
<dbReference type="PRINTS" id="PR00344">
    <property type="entry name" value="BCTRLSENSOR"/>
</dbReference>
<dbReference type="PROSITE" id="PS50109">
    <property type="entry name" value="HIS_KIN"/>
    <property type="match status" value="1"/>
</dbReference>
<dbReference type="GO" id="GO:0000155">
    <property type="term" value="F:phosphorelay sensor kinase activity"/>
    <property type="evidence" value="ECO:0007669"/>
    <property type="project" value="InterPro"/>
</dbReference>
<dbReference type="Pfam" id="PF02518">
    <property type="entry name" value="HATPase_c"/>
    <property type="match status" value="1"/>
</dbReference>
<dbReference type="InterPro" id="IPR036097">
    <property type="entry name" value="HisK_dim/P_sf"/>
</dbReference>
<protein>
    <recommendedName>
        <fullName evidence="3">histidine kinase</fullName>
        <ecNumber evidence="3">2.7.13.3</ecNumber>
    </recommendedName>
</protein>
<comment type="caution">
    <text evidence="13">The sequence shown here is derived from an EMBL/GenBank/DDBJ whole genome shotgun (WGS) entry which is preliminary data.</text>
</comment>
<dbReference type="CDD" id="cd00075">
    <property type="entry name" value="HATPase"/>
    <property type="match status" value="1"/>
</dbReference>
<dbReference type="GO" id="GO:0005886">
    <property type="term" value="C:plasma membrane"/>
    <property type="evidence" value="ECO:0007669"/>
    <property type="project" value="TreeGrafter"/>
</dbReference>
<dbReference type="InterPro" id="IPR036890">
    <property type="entry name" value="HATPase_C_sf"/>
</dbReference>
<dbReference type="CDD" id="cd00082">
    <property type="entry name" value="HisKA"/>
    <property type="match status" value="1"/>
</dbReference>
<evidence type="ECO:0000259" key="11">
    <source>
        <dbReference type="PROSITE" id="PS50109"/>
    </source>
</evidence>
<evidence type="ECO:0000256" key="8">
    <source>
        <dbReference type="ARBA" id="ARBA00022989"/>
    </source>
</evidence>
<dbReference type="PANTHER" id="PTHR45436">
    <property type="entry name" value="SENSOR HISTIDINE KINASE YKOH"/>
    <property type="match status" value="1"/>
</dbReference>
<dbReference type="InterPro" id="IPR003660">
    <property type="entry name" value="HAMP_dom"/>
</dbReference>
<dbReference type="EC" id="2.7.13.3" evidence="3"/>
<evidence type="ECO:0000313" key="13">
    <source>
        <dbReference type="EMBL" id="GEM90258.1"/>
    </source>
</evidence>
<dbReference type="Gene3D" id="6.10.340.10">
    <property type="match status" value="1"/>
</dbReference>
<keyword evidence="7 13" id="KW-0418">Kinase</keyword>
<dbReference type="RefSeq" id="WP_147147844.1">
    <property type="nucleotide sequence ID" value="NZ_BJXN01000011.1"/>
</dbReference>
<evidence type="ECO:0000256" key="2">
    <source>
        <dbReference type="ARBA" id="ARBA00004370"/>
    </source>
</evidence>
<dbReference type="SUPFAM" id="SSF47384">
    <property type="entry name" value="Homodimeric domain of signal transducing histidine kinase"/>
    <property type="match status" value="1"/>
</dbReference>
<dbReference type="Pfam" id="PF00672">
    <property type="entry name" value="HAMP"/>
    <property type="match status" value="1"/>
</dbReference>
<dbReference type="PANTHER" id="PTHR45436:SF5">
    <property type="entry name" value="SENSOR HISTIDINE KINASE TRCS"/>
    <property type="match status" value="1"/>
</dbReference>
<evidence type="ECO:0000256" key="7">
    <source>
        <dbReference type="ARBA" id="ARBA00022777"/>
    </source>
</evidence>
<reference evidence="13 14" key="1">
    <citation type="submission" date="2019-07" db="EMBL/GenBank/DDBJ databases">
        <title>Whole genome shotgun sequence of Oceanithermus desulfurans NBRC 100063.</title>
        <authorList>
            <person name="Hosoyama A."/>
            <person name="Uohara A."/>
            <person name="Ohji S."/>
            <person name="Ichikawa N."/>
        </authorList>
    </citation>
    <scope>NUCLEOTIDE SEQUENCE [LARGE SCALE GENOMIC DNA]</scope>
    <source>
        <strain evidence="13 14">NBRC 100063</strain>
    </source>
</reference>
<dbReference type="Gene3D" id="1.10.287.130">
    <property type="match status" value="1"/>
</dbReference>
<accession>A0A511RKS1</accession>
<evidence type="ECO:0000256" key="3">
    <source>
        <dbReference type="ARBA" id="ARBA00012438"/>
    </source>
</evidence>
<dbReference type="InterPro" id="IPR050428">
    <property type="entry name" value="TCS_sensor_his_kinase"/>
</dbReference>
<feature type="domain" description="HAMP" evidence="12">
    <location>
        <begin position="201"/>
        <end position="253"/>
    </location>
</feature>
<dbReference type="InterPro" id="IPR004358">
    <property type="entry name" value="Sig_transdc_His_kin-like_C"/>
</dbReference>
<dbReference type="InterPro" id="IPR005467">
    <property type="entry name" value="His_kinase_dom"/>
</dbReference>
<dbReference type="CDD" id="cd06225">
    <property type="entry name" value="HAMP"/>
    <property type="match status" value="1"/>
</dbReference>
<dbReference type="OrthoDB" id="9796330at2"/>
<evidence type="ECO:0000256" key="10">
    <source>
        <dbReference type="ARBA" id="ARBA00023136"/>
    </source>
</evidence>
<dbReference type="AlphaFoldDB" id="A0A511RKS1"/>
<dbReference type="PROSITE" id="PS50885">
    <property type="entry name" value="HAMP"/>
    <property type="match status" value="1"/>
</dbReference>
<evidence type="ECO:0000256" key="5">
    <source>
        <dbReference type="ARBA" id="ARBA00022679"/>
    </source>
</evidence>